<sequence length="210" mass="23469">MGPLWFTAQRMPVPWVYSPSSHIHGSIILSIPPLSLSLSDGSCLQWKSSKLPEKENRGRGTVDGGDARANESDGEKEVFHSGHTSIYAYILYICMNTGIHRSLTAGCLPLPFPPPLYMSRLNNSNDQFGVDIKCAFMSVQHHTLVNPNYTHTRTHVHTEHRLKHTHCSLDVNLLSLFCEGTPKRPESVTTICCDLHCLQIRKDAKHGRNG</sequence>
<keyword evidence="3" id="KW-1185">Reference proteome</keyword>
<dbReference type="Proteomes" id="UP000693946">
    <property type="component" value="Linkage Group LG19"/>
</dbReference>
<feature type="region of interest" description="Disordered" evidence="1">
    <location>
        <begin position="49"/>
        <end position="76"/>
    </location>
</feature>
<accession>A0AAV6RJL5</accession>
<organism evidence="2 3">
    <name type="scientific">Solea senegalensis</name>
    <name type="common">Senegalese sole</name>
    <dbReference type="NCBI Taxonomy" id="28829"/>
    <lineage>
        <taxon>Eukaryota</taxon>
        <taxon>Metazoa</taxon>
        <taxon>Chordata</taxon>
        <taxon>Craniata</taxon>
        <taxon>Vertebrata</taxon>
        <taxon>Euteleostomi</taxon>
        <taxon>Actinopterygii</taxon>
        <taxon>Neopterygii</taxon>
        <taxon>Teleostei</taxon>
        <taxon>Neoteleostei</taxon>
        <taxon>Acanthomorphata</taxon>
        <taxon>Carangaria</taxon>
        <taxon>Pleuronectiformes</taxon>
        <taxon>Pleuronectoidei</taxon>
        <taxon>Soleidae</taxon>
        <taxon>Solea</taxon>
    </lineage>
</organism>
<dbReference type="AlphaFoldDB" id="A0AAV6RJL5"/>
<evidence type="ECO:0000256" key="1">
    <source>
        <dbReference type="SAM" id="MobiDB-lite"/>
    </source>
</evidence>
<evidence type="ECO:0000313" key="2">
    <source>
        <dbReference type="EMBL" id="KAG7505613.1"/>
    </source>
</evidence>
<protein>
    <submittedName>
        <fullName evidence="2">Uncharacterized protein</fullName>
    </submittedName>
</protein>
<comment type="caution">
    <text evidence="2">The sequence shown here is derived from an EMBL/GenBank/DDBJ whole genome shotgun (WGS) entry which is preliminary data.</text>
</comment>
<feature type="compositionally biased region" description="Basic and acidic residues" evidence="1">
    <location>
        <begin position="50"/>
        <end position="76"/>
    </location>
</feature>
<dbReference type="EMBL" id="JAGKHQ010000011">
    <property type="protein sequence ID" value="KAG7505613.1"/>
    <property type="molecule type" value="Genomic_DNA"/>
</dbReference>
<proteinExistence type="predicted"/>
<name>A0AAV6RJL5_SOLSE</name>
<reference evidence="2 3" key="1">
    <citation type="journal article" date="2021" name="Sci. Rep.">
        <title>Chromosome anchoring in Senegalese sole (Solea senegalensis) reveals sex-associated markers and genome rearrangements in flatfish.</title>
        <authorList>
            <person name="Guerrero-Cozar I."/>
            <person name="Gomez-Garrido J."/>
            <person name="Berbel C."/>
            <person name="Martinez-Blanch J.F."/>
            <person name="Alioto T."/>
            <person name="Claros M.G."/>
            <person name="Gagnaire P.A."/>
            <person name="Manchado M."/>
        </authorList>
    </citation>
    <scope>NUCLEOTIDE SEQUENCE [LARGE SCALE GENOMIC DNA]</scope>
    <source>
        <strain evidence="2">Sse05_10M</strain>
    </source>
</reference>
<gene>
    <name evidence="2" type="ORF">JOB18_035909</name>
</gene>
<evidence type="ECO:0000313" key="3">
    <source>
        <dbReference type="Proteomes" id="UP000693946"/>
    </source>
</evidence>